<organism evidence="2 3">
    <name type="scientific">Suillus plorans</name>
    <dbReference type="NCBI Taxonomy" id="116603"/>
    <lineage>
        <taxon>Eukaryota</taxon>
        <taxon>Fungi</taxon>
        <taxon>Dikarya</taxon>
        <taxon>Basidiomycota</taxon>
        <taxon>Agaricomycotina</taxon>
        <taxon>Agaricomycetes</taxon>
        <taxon>Agaricomycetidae</taxon>
        <taxon>Boletales</taxon>
        <taxon>Suillineae</taxon>
        <taxon>Suillaceae</taxon>
        <taxon>Suillus</taxon>
    </lineage>
</organism>
<evidence type="ECO:0000313" key="2">
    <source>
        <dbReference type="EMBL" id="KAG1796401.1"/>
    </source>
</evidence>
<proteinExistence type="predicted"/>
<accession>A0A9P7DJV7</accession>
<protein>
    <submittedName>
        <fullName evidence="2">Heterokaryon incompatibility protein-domain-containing protein</fullName>
    </submittedName>
</protein>
<reference evidence="2" key="1">
    <citation type="journal article" date="2020" name="New Phytol.">
        <title>Comparative genomics reveals dynamic genome evolution in host specialist ectomycorrhizal fungi.</title>
        <authorList>
            <person name="Lofgren L.A."/>
            <person name="Nguyen N.H."/>
            <person name="Vilgalys R."/>
            <person name="Ruytinx J."/>
            <person name="Liao H.L."/>
            <person name="Branco S."/>
            <person name="Kuo A."/>
            <person name="LaButti K."/>
            <person name="Lipzen A."/>
            <person name="Andreopoulos W."/>
            <person name="Pangilinan J."/>
            <person name="Riley R."/>
            <person name="Hundley H."/>
            <person name="Na H."/>
            <person name="Barry K."/>
            <person name="Grigoriev I.V."/>
            <person name="Stajich J.E."/>
            <person name="Kennedy P.G."/>
        </authorList>
    </citation>
    <scope>NUCLEOTIDE SEQUENCE</scope>
    <source>
        <strain evidence="2">S12</strain>
    </source>
</reference>
<dbReference type="GeneID" id="64603072"/>
<evidence type="ECO:0000313" key="3">
    <source>
        <dbReference type="Proteomes" id="UP000719766"/>
    </source>
</evidence>
<comment type="caution">
    <text evidence="2">The sequence shown here is derived from an EMBL/GenBank/DDBJ whole genome shotgun (WGS) entry which is preliminary data.</text>
</comment>
<keyword evidence="3" id="KW-1185">Reference proteome</keyword>
<dbReference type="EMBL" id="JABBWE010000019">
    <property type="protein sequence ID" value="KAG1796401.1"/>
    <property type="molecule type" value="Genomic_DNA"/>
</dbReference>
<dbReference type="InterPro" id="IPR010730">
    <property type="entry name" value="HET"/>
</dbReference>
<name>A0A9P7DJV7_9AGAM</name>
<dbReference type="Pfam" id="PF06985">
    <property type="entry name" value="HET"/>
    <property type="match status" value="1"/>
</dbReference>
<gene>
    <name evidence="2" type="ORF">HD556DRAFT_1526393</name>
</gene>
<dbReference type="PANTHER" id="PTHR10622:SF10">
    <property type="entry name" value="HET DOMAIN-CONTAINING PROTEIN"/>
    <property type="match status" value="1"/>
</dbReference>
<dbReference type="Proteomes" id="UP000719766">
    <property type="component" value="Unassembled WGS sequence"/>
</dbReference>
<feature type="domain" description="Heterokaryon incompatibility" evidence="1">
    <location>
        <begin position="131"/>
        <end position="221"/>
    </location>
</feature>
<dbReference type="RefSeq" id="XP_041161917.1">
    <property type="nucleotide sequence ID" value="XM_041309308.1"/>
</dbReference>
<dbReference type="PANTHER" id="PTHR10622">
    <property type="entry name" value="HET DOMAIN-CONTAINING PROTEIN"/>
    <property type="match status" value="1"/>
</dbReference>
<dbReference type="AlphaFoldDB" id="A0A9P7DJV7"/>
<sequence>MDREVLRKKRTGSRTDCKTYNGTSRTFRFLPCIERQHFLIQQVMSLPSTTPPDTALHWQTTLTRPSVEFDVEDESSCEEVDQDGAPTEADIMTVTAELTLVDLFRPELISVCKDIVSKDELSDVVRQKLRYAALSHRWLSVGEPTFQEMSVERKHQSTRPGLIKLRNFCQKAREYGCRLAWSDTCCIDKKSSAELDEAIRAMFKWYRNAEICIVFLADSSSISDFSEEVWFQRGWTLQELLAPPRIKFYGRHWDELSRSRNDKEDHSMLEALSHVTGISRQNLLYFSPGLVDVREKMIWASKRRTTRVEDIAYSLIGILNISLNVAYGEGERAFRRLMEAIIQSCREWQILAWAGPHSPFQASIPRSPLAYCAFDEASATMLLPNRYITDRPSKLGDPFFTMTKRGLELEVILVEMMLQQPAPRRPGGTQKKTQTIRLISDSADFFDVTAQCDITLLPFSQWAVAIVNYRADESGKRGGVGKLKPANDYLCFILGSSIHSAHGGWQKVETQKIVTIRTKREMYQRVTTVWL</sequence>
<dbReference type="OrthoDB" id="5122891at2759"/>
<evidence type="ECO:0000259" key="1">
    <source>
        <dbReference type="Pfam" id="PF06985"/>
    </source>
</evidence>